<accession>A0AC61QVQ8</accession>
<organism evidence="1 2">
    <name type="scientific">Hominisplanchenecus murintestinalis</name>
    <dbReference type="NCBI Taxonomy" id="2941517"/>
    <lineage>
        <taxon>Bacteria</taxon>
        <taxon>Bacillati</taxon>
        <taxon>Bacillota</taxon>
        <taxon>Clostridia</taxon>
        <taxon>Lachnospirales</taxon>
        <taxon>Lachnospiraceae</taxon>
        <taxon>Hominisplanchenecus</taxon>
    </lineage>
</organism>
<keyword evidence="2" id="KW-1185">Reference proteome</keyword>
<name>A0AC61QVQ8_9FIRM</name>
<protein>
    <submittedName>
        <fullName evidence="1">Uncharacterized protein</fullName>
    </submittedName>
</protein>
<evidence type="ECO:0000313" key="1">
    <source>
        <dbReference type="EMBL" id="TGX96746.1"/>
    </source>
</evidence>
<reference evidence="1" key="1">
    <citation type="submission" date="2019-04" db="EMBL/GenBank/DDBJ databases">
        <title>Microbes associate with the intestines of laboratory mice.</title>
        <authorList>
            <person name="Navarre W."/>
            <person name="Wong E."/>
            <person name="Huang K."/>
            <person name="Tropini C."/>
            <person name="Ng K."/>
            <person name="Yu B."/>
        </authorList>
    </citation>
    <scope>NUCLEOTIDE SEQUENCE</scope>
    <source>
        <strain evidence="1">NM72_1-8</strain>
    </source>
</reference>
<dbReference type="EMBL" id="SRZB01000049">
    <property type="protein sequence ID" value="TGX96746.1"/>
    <property type="molecule type" value="Genomic_DNA"/>
</dbReference>
<proteinExistence type="predicted"/>
<comment type="caution">
    <text evidence="1">The sequence shown here is derived from an EMBL/GenBank/DDBJ whole genome shotgun (WGS) entry which is preliminary data.</text>
</comment>
<gene>
    <name evidence="1" type="ORF">E5357_15175</name>
</gene>
<sequence length="180" mass="20660">MLEEIREYVDAAELILVGIGEEFSIKQAGREQVMEAYETLAGLLKGKGYFIVTLQTDDLIYESRLAKERIVAPCGSDAAGNVVTDEEYDESMYLPQWEVYTKWLQNTLNHKLCILELGVGFAYPSVIRFPFEKIAYFNQKARLVRVHSEFAQLTPEIRERSLSVTMSPIKLLTEQEEKRV</sequence>
<dbReference type="Proteomes" id="UP000307720">
    <property type="component" value="Unassembled WGS sequence"/>
</dbReference>
<evidence type="ECO:0000313" key="2">
    <source>
        <dbReference type="Proteomes" id="UP000307720"/>
    </source>
</evidence>